<sequence>MVGVVLHGLILAALTFPTFAPIIPILLDNADPTYFLLRNVNFLPSHLKLMVRILLTIAIVSQLSIAGIGFVIIFSNVLLLMAISFRSITPLNPCKSEFFEFFPPYRQLQIINRVWNNTCYLATSFALFFPLALGVLLGYTLIKLSCTISIPMTFIFAALFLGGVSIAHFTVPVMVEITIRSRDFKRTWKSCSLSAYGEKQIKSCDTLRVYLGGFCVVSEKSRGIFFSMVMYYTLSLIIAL</sequence>
<feature type="transmembrane region" description="Helical" evidence="1">
    <location>
        <begin position="154"/>
        <end position="179"/>
    </location>
</feature>
<name>A0A226D4A3_FOLCA</name>
<feature type="transmembrane region" description="Helical" evidence="1">
    <location>
        <begin position="51"/>
        <end position="79"/>
    </location>
</feature>
<keyword evidence="3" id="KW-1185">Reference proteome</keyword>
<evidence type="ECO:0000256" key="1">
    <source>
        <dbReference type="SAM" id="Phobius"/>
    </source>
</evidence>
<dbReference type="AlphaFoldDB" id="A0A226D4A3"/>
<reference evidence="2 3" key="1">
    <citation type="submission" date="2015-12" db="EMBL/GenBank/DDBJ databases">
        <title>The genome of Folsomia candida.</title>
        <authorList>
            <person name="Faddeeva A."/>
            <person name="Derks M.F."/>
            <person name="Anvar Y."/>
            <person name="Smit S."/>
            <person name="Van Straalen N."/>
            <person name="Roelofs D."/>
        </authorList>
    </citation>
    <scope>NUCLEOTIDE SEQUENCE [LARGE SCALE GENOMIC DNA]</scope>
    <source>
        <strain evidence="2 3">VU population</strain>
        <tissue evidence="2">Whole body</tissue>
    </source>
</reference>
<evidence type="ECO:0000313" key="2">
    <source>
        <dbReference type="EMBL" id="OXA39481.1"/>
    </source>
</evidence>
<keyword evidence="1" id="KW-1133">Transmembrane helix</keyword>
<accession>A0A226D4A3</accession>
<proteinExistence type="predicted"/>
<evidence type="ECO:0000313" key="3">
    <source>
        <dbReference type="Proteomes" id="UP000198287"/>
    </source>
</evidence>
<dbReference type="EMBL" id="LNIX01000038">
    <property type="protein sequence ID" value="OXA39481.1"/>
    <property type="molecule type" value="Genomic_DNA"/>
</dbReference>
<dbReference type="Proteomes" id="UP000198287">
    <property type="component" value="Unassembled WGS sequence"/>
</dbReference>
<keyword evidence="1" id="KW-0812">Transmembrane</keyword>
<feature type="transmembrane region" description="Helical" evidence="1">
    <location>
        <begin position="119"/>
        <end position="142"/>
    </location>
</feature>
<protein>
    <submittedName>
        <fullName evidence="2">Uncharacterized protein</fullName>
    </submittedName>
</protein>
<comment type="caution">
    <text evidence="2">The sequence shown here is derived from an EMBL/GenBank/DDBJ whole genome shotgun (WGS) entry which is preliminary data.</text>
</comment>
<keyword evidence="1" id="KW-0472">Membrane</keyword>
<organism evidence="2 3">
    <name type="scientific">Folsomia candida</name>
    <name type="common">Springtail</name>
    <dbReference type="NCBI Taxonomy" id="158441"/>
    <lineage>
        <taxon>Eukaryota</taxon>
        <taxon>Metazoa</taxon>
        <taxon>Ecdysozoa</taxon>
        <taxon>Arthropoda</taxon>
        <taxon>Hexapoda</taxon>
        <taxon>Collembola</taxon>
        <taxon>Entomobryomorpha</taxon>
        <taxon>Isotomoidea</taxon>
        <taxon>Isotomidae</taxon>
        <taxon>Proisotominae</taxon>
        <taxon>Folsomia</taxon>
    </lineage>
</organism>
<gene>
    <name evidence="2" type="ORF">Fcan01_25807</name>
</gene>